<feature type="domain" description="FHA" evidence="6">
    <location>
        <begin position="39"/>
        <end position="88"/>
    </location>
</feature>
<dbReference type="Pfam" id="PF00158">
    <property type="entry name" value="Sigma54_activat"/>
    <property type="match status" value="1"/>
</dbReference>
<dbReference type="SUPFAM" id="SSF46689">
    <property type="entry name" value="Homeodomain-like"/>
    <property type="match status" value="1"/>
</dbReference>
<dbReference type="PANTHER" id="PTHR32071:SF117">
    <property type="entry name" value="PTS-DEPENDENT DIHYDROXYACETONE KINASE OPERON REGULATORY PROTEIN-RELATED"/>
    <property type="match status" value="1"/>
</dbReference>
<feature type="domain" description="Sigma-54 factor interaction" evidence="7">
    <location>
        <begin position="127"/>
        <end position="358"/>
    </location>
</feature>
<dbReference type="PRINTS" id="PR01590">
    <property type="entry name" value="HTHFIS"/>
</dbReference>
<dbReference type="PROSITE" id="PS00676">
    <property type="entry name" value="SIGMA54_INTERACT_2"/>
    <property type="match status" value="1"/>
</dbReference>
<dbReference type="InterPro" id="IPR025944">
    <property type="entry name" value="Sigma_54_int_dom_CS"/>
</dbReference>
<comment type="caution">
    <text evidence="8">The sequence shown here is derived from an EMBL/GenBank/DDBJ whole genome shotgun (WGS) entry which is preliminary data.</text>
</comment>
<dbReference type="PROSITE" id="PS50006">
    <property type="entry name" value="FHA_DOMAIN"/>
    <property type="match status" value="1"/>
</dbReference>
<dbReference type="Pfam" id="PF00498">
    <property type="entry name" value="FHA"/>
    <property type="match status" value="1"/>
</dbReference>
<dbReference type="Gene3D" id="2.60.200.20">
    <property type="match status" value="1"/>
</dbReference>
<evidence type="ECO:0000259" key="6">
    <source>
        <dbReference type="PROSITE" id="PS50006"/>
    </source>
</evidence>
<dbReference type="InterPro" id="IPR009057">
    <property type="entry name" value="Homeodomain-like_sf"/>
</dbReference>
<dbReference type="PROSITE" id="PS50045">
    <property type="entry name" value="SIGMA54_INTERACT_4"/>
    <property type="match status" value="1"/>
</dbReference>
<name>A0ABT5C530_9BACT</name>
<keyword evidence="1" id="KW-0547">Nucleotide-binding</keyword>
<organism evidence="8 9">
    <name type="scientific">Sorangium atrum</name>
    <dbReference type="NCBI Taxonomy" id="2995308"/>
    <lineage>
        <taxon>Bacteria</taxon>
        <taxon>Pseudomonadati</taxon>
        <taxon>Myxococcota</taxon>
        <taxon>Polyangia</taxon>
        <taxon>Polyangiales</taxon>
        <taxon>Polyangiaceae</taxon>
        <taxon>Sorangium</taxon>
    </lineage>
</organism>
<reference evidence="8 9" key="1">
    <citation type="submission" date="2023-01" db="EMBL/GenBank/DDBJ databases">
        <title>Minimal conservation of predation-associated metabolite biosynthetic gene clusters underscores biosynthetic potential of Myxococcota including descriptions for ten novel species: Archangium lansinium sp. nov., Myxococcus landrumus sp. nov., Nannocystis bai.</title>
        <authorList>
            <person name="Ahearne A."/>
            <person name="Stevens C."/>
            <person name="Dowd S."/>
        </authorList>
    </citation>
    <scope>NUCLEOTIDE SEQUENCE [LARGE SCALE GENOMIC DNA]</scope>
    <source>
        <strain evidence="8 9">WIWO2</strain>
    </source>
</reference>
<dbReference type="InterPro" id="IPR002078">
    <property type="entry name" value="Sigma_54_int"/>
</dbReference>
<dbReference type="InterPro" id="IPR000253">
    <property type="entry name" value="FHA_dom"/>
</dbReference>
<evidence type="ECO:0000313" key="9">
    <source>
        <dbReference type="Proteomes" id="UP001217485"/>
    </source>
</evidence>
<dbReference type="Pfam" id="PF02954">
    <property type="entry name" value="HTH_8"/>
    <property type="match status" value="1"/>
</dbReference>
<dbReference type="SUPFAM" id="SSF52540">
    <property type="entry name" value="P-loop containing nucleoside triphosphate hydrolases"/>
    <property type="match status" value="1"/>
</dbReference>
<dbReference type="EMBL" id="JAQNDK010000003">
    <property type="protein sequence ID" value="MDC0681525.1"/>
    <property type="molecule type" value="Genomic_DNA"/>
</dbReference>
<dbReference type="SMART" id="SM00240">
    <property type="entry name" value="FHA"/>
    <property type="match status" value="1"/>
</dbReference>
<dbReference type="Gene3D" id="1.10.8.60">
    <property type="match status" value="1"/>
</dbReference>
<dbReference type="PROSITE" id="PS00688">
    <property type="entry name" value="SIGMA54_INTERACT_3"/>
    <property type="match status" value="1"/>
</dbReference>
<evidence type="ECO:0000256" key="3">
    <source>
        <dbReference type="ARBA" id="ARBA00023015"/>
    </source>
</evidence>
<evidence type="ECO:0000256" key="1">
    <source>
        <dbReference type="ARBA" id="ARBA00022741"/>
    </source>
</evidence>
<proteinExistence type="predicted"/>
<keyword evidence="9" id="KW-1185">Reference proteome</keyword>
<dbReference type="Pfam" id="PF25601">
    <property type="entry name" value="AAA_lid_14"/>
    <property type="match status" value="1"/>
</dbReference>
<keyword evidence="3" id="KW-0805">Transcription regulation</keyword>
<sequence>MKTKELRGPEPYRIRGYRVRVVRGDATVREFSPGNIAQVKIGSAEGNSLVLPDPTVSRFHLRLHASAEGVHVEDLGTTNGSFVGGARFREIEVQRTTEIEVGQSTLRVELEADREIESSGRESFGGLTGRSGAMQHVMRELAFAARSKELSVLLRGETGTGKEVAARAVHEAGPRAKGPFVVVDCAGLSPTLIEGQLFGHVKGAFTDAKASTPGPFELADGGTVFLDEIGELPLPQQAKLLRVLQEREVTRVGATKPVKVNVKVLSATRRDLLEEVNAGRFREDLYYRIAGEEIVLPPLRDRLDDLPLLARAIVDEILAREGELATRGIPDEVVNGLRQRSFPGNVRELHHTIHRYLVRGELAPPRSLGQLASNAARLEDLLEMRHADALRELEFRLARHALEREAGNYTRAAKRLGIDRSTLYRLLQRSAPDRDQAARGARSGA</sequence>
<evidence type="ECO:0000256" key="4">
    <source>
        <dbReference type="ARBA" id="ARBA00023125"/>
    </source>
</evidence>
<keyword evidence="5" id="KW-0804">Transcription</keyword>
<accession>A0ABT5C530</accession>
<gene>
    <name evidence="8" type="ORF">POL72_27550</name>
</gene>
<dbReference type="PANTHER" id="PTHR32071">
    <property type="entry name" value="TRANSCRIPTIONAL REGULATORY PROTEIN"/>
    <property type="match status" value="1"/>
</dbReference>
<dbReference type="InterPro" id="IPR003593">
    <property type="entry name" value="AAA+_ATPase"/>
</dbReference>
<dbReference type="InterPro" id="IPR002197">
    <property type="entry name" value="HTH_Fis"/>
</dbReference>
<dbReference type="SUPFAM" id="SSF49879">
    <property type="entry name" value="SMAD/FHA domain"/>
    <property type="match status" value="1"/>
</dbReference>
<evidence type="ECO:0000313" key="8">
    <source>
        <dbReference type="EMBL" id="MDC0681525.1"/>
    </source>
</evidence>
<protein>
    <submittedName>
        <fullName evidence="8">Sigma 54-interacting transcriptional regulator</fullName>
    </submittedName>
</protein>
<dbReference type="InterPro" id="IPR027417">
    <property type="entry name" value="P-loop_NTPase"/>
</dbReference>
<evidence type="ECO:0000256" key="5">
    <source>
        <dbReference type="ARBA" id="ARBA00023163"/>
    </source>
</evidence>
<dbReference type="CDD" id="cd00009">
    <property type="entry name" value="AAA"/>
    <property type="match status" value="1"/>
</dbReference>
<keyword evidence="4" id="KW-0238">DNA-binding</keyword>
<dbReference type="Proteomes" id="UP001217485">
    <property type="component" value="Unassembled WGS sequence"/>
</dbReference>
<dbReference type="InterPro" id="IPR008984">
    <property type="entry name" value="SMAD_FHA_dom_sf"/>
</dbReference>
<dbReference type="InterPro" id="IPR058031">
    <property type="entry name" value="AAA_lid_NorR"/>
</dbReference>
<dbReference type="Gene3D" id="3.40.50.300">
    <property type="entry name" value="P-loop containing nucleotide triphosphate hydrolases"/>
    <property type="match status" value="1"/>
</dbReference>
<keyword evidence="2" id="KW-0067">ATP-binding</keyword>
<dbReference type="Gene3D" id="1.10.10.60">
    <property type="entry name" value="Homeodomain-like"/>
    <property type="match status" value="1"/>
</dbReference>
<evidence type="ECO:0000259" key="7">
    <source>
        <dbReference type="PROSITE" id="PS50045"/>
    </source>
</evidence>
<dbReference type="RefSeq" id="WP_272098679.1">
    <property type="nucleotide sequence ID" value="NZ_JAQNDK010000003.1"/>
</dbReference>
<dbReference type="InterPro" id="IPR025943">
    <property type="entry name" value="Sigma_54_int_dom_ATP-bd_2"/>
</dbReference>
<dbReference type="SMART" id="SM00382">
    <property type="entry name" value="AAA"/>
    <property type="match status" value="1"/>
</dbReference>
<evidence type="ECO:0000256" key="2">
    <source>
        <dbReference type="ARBA" id="ARBA00022840"/>
    </source>
</evidence>
<dbReference type="CDD" id="cd00060">
    <property type="entry name" value="FHA"/>
    <property type="match status" value="1"/>
</dbReference>